<comment type="caution">
    <text evidence="2">The sequence shown here is derived from an EMBL/GenBank/DDBJ whole genome shotgun (WGS) entry which is preliminary data.</text>
</comment>
<dbReference type="OrthoDB" id="10459602at2759"/>
<dbReference type="Proteomes" id="UP000789739">
    <property type="component" value="Unassembled WGS sequence"/>
</dbReference>
<feature type="region of interest" description="Disordered" evidence="1">
    <location>
        <begin position="126"/>
        <end position="160"/>
    </location>
</feature>
<gene>
    <name evidence="2" type="ORF">PBRASI_LOCUS9033</name>
</gene>
<evidence type="ECO:0000313" key="2">
    <source>
        <dbReference type="EMBL" id="CAG8626995.1"/>
    </source>
</evidence>
<protein>
    <submittedName>
        <fullName evidence="2">4307_t:CDS:1</fullName>
    </submittedName>
</protein>
<sequence length="174" mass="20718">MGWTQMEWHEHHKQTGPVGVRALRHLFCCGLKRQSASSKNKVLNDVSEWWERREFENFKRQEKLIIAQDSLSQVEWTAAQNEQSWKKMVQKTFQNQECIWDYYYIYVQLIDYAYLQEMFDEGMQKHTKTTTNTKNSGPKNDSEKSSFEFPSSSPEENEEIDFDLAALKRDCLEN</sequence>
<organism evidence="2 3">
    <name type="scientific">Paraglomus brasilianum</name>
    <dbReference type="NCBI Taxonomy" id="144538"/>
    <lineage>
        <taxon>Eukaryota</taxon>
        <taxon>Fungi</taxon>
        <taxon>Fungi incertae sedis</taxon>
        <taxon>Mucoromycota</taxon>
        <taxon>Glomeromycotina</taxon>
        <taxon>Glomeromycetes</taxon>
        <taxon>Paraglomerales</taxon>
        <taxon>Paraglomeraceae</taxon>
        <taxon>Paraglomus</taxon>
    </lineage>
</organism>
<reference evidence="2" key="1">
    <citation type="submission" date="2021-06" db="EMBL/GenBank/DDBJ databases">
        <authorList>
            <person name="Kallberg Y."/>
            <person name="Tangrot J."/>
            <person name="Rosling A."/>
        </authorList>
    </citation>
    <scope>NUCLEOTIDE SEQUENCE</scope>
    <source>
        <strain evidence="2">BR232B</strain>
    </source>
</reference>
<proteinExistence type="predicted"/>
<dbReference type="AlphaFoldDB" id="A0A9N9GSN3"/>
<name>A0A9N9GSN3_9GLOM</name>
<dbReference type="EMBL" id="CAJVPI010001800">
    <property type="protein sequence ID" value="CAG8626995.1"/>
    <property type="molecule type" value="Genomic_DNA"/>
</dbReference>
<accession>A0A9N9GSN3</accession>
<evidence type="ECO:0000313" key="3">
    <source>
        <dbReference type="Proteomes" id="UP000789739"/>
    </source>
</evidence>
<evidence type="ECO:0000256" key="1">
    <source>
        <dbReference type="SAM" id="MobiDB-lite"/>
    </source>
</evidence>
<keyword evidence="3" id="KW-1185">Reference proteome</keyword>